<keyword evidence="3" id="KW-0482">Metalloprotease</keyword>
<name>A0A544QUP4_9FIRM</name>
<dbReference type="GO" id="GO:0008237">
    <property type="term" value="F:metallopeptidase activity"/>
    <property type="evidence" value="ECO:0007669"/>
    <property type="project" value="UniProtKB-KW"/>
</dbReference>
<keyword evidence="1" id="KW-0812">Transmembrane</keyword>
<feature type="domain" description="CAAX prenyl protease 2/Lysostaphin resistance protein A-like" evidence="2">
    <location>
        <begin position="108"/>
        <end position="211"/>
    </location>
</feature>
<dbReference type="EMBL" id="SGJB01000011">
    <property type="protein sequence ID" value="TQQ84400.1"/>
    <property type="molecule type" value="Genomic_DNA"/>
</dbReference>
<dbReference type="OrthoDB" id="371054at2"/>
<evidence type="ECO:0000256" key="1">
    <source>
        <dbReference type="SAM" id="Phobius"/>
    </source>
</evidence>
<protein>
    <submittedName>
        <fullName evidence="3">CPBP family intramembrane metalloprotease</fullName>
    </submittedName>
</protein>
<accession>A0A544QUP4</accession>
<keyword evidence="3" id="KW-0645">Protease</keyword>
<sequence length="256" mass="29599">MEKIQGNRNTLKYIVMALIFTMLPFQILMFLNRNNTEPYYISVIYVVVITMAIIFRRINGEKDRLSKGKQNMSFVFKDGWYIFVISLVYAVLNFLSIDFSKNVPVSNRIFFLINVMLTATFEETVFRGIIQSRIIRDCEERGRSVWHGILISSAIFGMVHLLNLLGSPYLVVGTITQVIYTFLLGSFFGMVYYRSQNLNTAILLHFIFNVMGSYSSIFSTGVSKSDLPIFMAFIQVVLTLPCLYISYRNYKKKIKC</sequence>
<feature type="transmembrane region" description="Helical" evidence="1">
    <location>
        <begin position="12"/>
        <end position="32"/>
    </location>
</feature>
<keyword evidence="3" id="KW-0378">Hydrolase</keyword>
<keyword evidence="1" id="KW-1133">Transmembrane helix</keyword>
<proteinExistence type="predicted"/>
<comment type="caution">
    <text evidence="3">The sequence shown here is derived from an EMBL/GenBank/DDBJ whole genome shotgun (WGS) entry which is preliminary data.</text>
</comment>
<feature type="transmembrane region" description="Helical" evidence="1">
    <location>
        <begin position="229"/>
        <end position="247"/>
    </location>
</feature>
<evidence type="ECO:0000313" key="4">
    <source>
        <dbReference type="Proteomes" id="UP000317863"/>
    </source>
</evidence>
<dbReference type="GO" id="GO:0004175">
    <property type="term" value="F:endopeptidase activity"/>
    <property type="evidence" value="ECO:0007669"/>
    <property type="project" value="UniProtKB-ARBA"/>
</dbReference>
<feature type="transmembrane region" description="Helical" evidence="1">
    <location>
        <begin position="169"/>
        <end position="193"/>
    </location>
</feature>
<evidence type="ECO:0000313" key="3">
    <source>
        <dbReference type="EMBL" id="TQQ84400.1"/>
    </source>
</evidence>
<dbReference type="GO" id="GO:0080120">
    <property type="term" value="P:CAAX-box protein maturation"/>
    <property type="evidence" value="ECO:0007669"/>
    <property type="project" value="UniProtKB-ARBA"/>
</dbReference>
<feature type="transmembrane region" description="Helical" evidence="1">
    <location>
        <begin position="142"/>
        <end position="163"/>
    </location>
</feature>
<dbReference type="Proteomes" id="UP000317863">
    <property type="component" value="Unassembled WGS sequence"/>
</dbReference>
<feature type="transmembrane region" description="Helical" evidence="1">
    <location>
        <begin position="38"/>
        <end position="58"/>
    </location>
</feature>
<dbReference type="RefSeq" id="WP_142536219.1">
    <property type="nucleotide sequence ID" value="NZ_SGJB01000011.1"/>
</dbReference>
<dbReference type="PANTHER" id="PTHR43592">
    <property type="entry name" value="CAAX AMINO TERMINAL PROTEASE"/>
    <property type="match status" value="1"/>
</dbReference>
<feature type="transmembrane region" description="Helical" evidence="1">
    <location>
        <begin position="200"/>
        <end position="217"/>
    </location>
</feature>
<evidence type="ECO:0000259" key="2">
    <source>
        <dbReference type="Pfam" id="PF02517"/>
    </source>
</evidence>
<feature type="transmembrane region" description="Helical" evidence="1">
    <location>
        <begin position="79"/>
        <end position="97"/>
    </location>
</feature>
<dbReference type="PANTHER" id="PTHR43592:SF15">
    <property type="entry name" value="CAAX AMINO TERMINAL PROTEASE FAMILY PROTEIN"/>
    <property type="match status" value="1"/>
</dbReference>
<dbReference type="Pfam" id="PF02517">
    <property type="entry name" value="Rce1-like"/>
    <property type="match status" value="1"/>
</dbReference>
<dbReference type="GO" id="GO:0006508">
    <property type="term" value="P:proteolysis"/>
    <property type="evidence" value="ECO:0007669"/>
    <property type="project" value="UniProtKB-KW"/>
</dbReference>
<keyword evidence="1" id="KW-0472">Membrane</keyword>
<dbReference type="InterPro" id="IPR003675">
    <property type="entry name" value="Rce1/LyrA-like_dom"/>
</dbReference>
<reference evidence="3 4" key="1">
    <citation type="submission" date="2019-02" db="EMBL/GenBank/DDBJ databases">
        <title>Peptostreptococcaceae bacterium ZHW00191 nov., a new bacterium isolated from the human gut.</title>
        <authorList>
            <person name="Zhou H.-W."/>
            <person name="Chen X.-J."/>
        </authorList>
    </citation>
    <scope>NUCLEOTIDE SEQUENCE [LARGE SCALE GENOMIC DNA]</scope>
    <source>
        <strain evidence="3 4">ZHW00191</strain>
    </source>
</reference>
<feature type="transmembrane region" description="Helical" evidence="1">
    <location>
        <begin position="109"/>
        <end position="130"/>
    </location>
</feature>
<keyword evidence="4" id="KW-1185">Reference proteome</keyword>
<dbReference type="AlphaFoldDB" id="A0A544QUP4"/>
<gene>
    <name evidence="3" type="ORF">EXD82_07110</name>
</gene>
<organism evidence="3 4">
    <name type="scientific">Peptacetobacter hominis</name>
    <dbReference type="NCBI Taxonomy" id="2743610"/>
    <lineage>
        <taxon>Bacteria</taxon>
        <taxon>Bacillati</taxon>
        <taxon>Bacillota</taxon>
        <taxon>Clostridia</taxon>
        <taxon>Peptostreptococcales</taxon>
        <taxon>Peptostreptococcaceae</taxon>
        <taxon>Peptacetobacter</taxon>
    </lineage>
</organism>